<dbReference type="Pfam" id="PF13556">
    <property type="entry name" value="HTH_30"/>
    <property type="match status" value="1"/>
</dbReference>
<dbReference type="RefSeq" id="WP_185252731.1">
    <property type="nucleotide sequence ID" value="NZ_JACKXE010000001.1"/>
</dbReference>
<dbReference type="Pfam" id="PF17853">
    <property type="entry name" value="GGDEF_2"/>
    <property type="match status" value="1"/>
</dbReference>
<name>A0A7X0RIC0_9ACTN</name>
<feature type="domain" description="PucR C-terminal helix-turn-helix" evidence="3">
    <location>
        <begin position="451"/>
        <end position="505"/>
    </location>
</feature>
<dbReference type="Gene3D" id="1.10.10.2840">
    <property type="entry name" value="PucR C-terminal helix-turn-helix domain"/>
    <property type="match status" value="1"/>
</dbReference>
<feature type="domain" description="CdaR GGDEF-like" evidence="4">
    <location>
        <begin position="278"/>
        <end position="398"/>
    </location>
</feature>
<evidence type="ECO:0000313" key="5">
    <source>
        <dbReference type="EMBL" id="MBB6627589.1"/>
    </source>
</evidence>
<feature type="region of interest" description="Disordered" evidence="2">
    <location>
        <begin position="515"/>
        <end position="554"/>
    </location>
</feature>
<evidence type="ECO:0000259" key="4">
    <source>
        <dbReference type="Pfam" id="PF17853"/>
    </source>
</evidence>
<dbReference type="InterPro" id="IPR041522">
    <property type="entry name" value="CdaR_GGDEF"/>
</dbReference>
<keyword evidence="6" id="KW-1185">Reference proteome</keyword>
<evidence type="ECO:0000313" key="6">
    <source>
        <dbReference type="Proteomes" id="UP000523955"/>
    </source>
</evidence>
<gene>
    <name evidence="5" type="ORF">H5V45_09665</name>
</gene>
<dbReference type="InterPro" id="IPR042070">
    <property type="entry name" value="PucR_C-HTH_sf"/>
</dbReference>
<accession>A0A7X0RIC0</accession>
<reference evidence="5 6" key="1">
    <citation type="submission" date="2020-08" db="EMBL/GenBank/DDBJ databases">
        <authorList>
            <person name="Seo M.-J."/>
        </authorList>
    </citation>
    <scope>NUCLEOTIDE SEQUENCE [LARGE SCALE GENOMIC DNA]</scope>
    <source>
        <strain evidence="5 6">KIGAM211</strain>
    </source>
</reference>
<comment type="similarity">
    <text evidence="1">Belongs to the CdaR family.</text>
</comment>
<dbReference type="InterPro" id="IPR051448">
    <property type="entry name" value="CdaR-like_regulators"/>
</dbReference>
<organism evidence="5 6">
    <name type="scientific">Nocardioides luti</name>
    <dbReference type="NCBI Taxonomy" id="2761101"/>
    <lineage>
        <taxon>Bacteria</taxon>
        <taxon>Bacillati</taxon>
        <taxon>Actinomycetota</taxon>
        <taxon>Actinomycetes</taxon>
        <taxon>Propionibacteriales</taxon>
        <taxon>Nocardioidaceae</taxon>
        <taxon>Nocardioides</taxon>
    </lineage>
</organism>
<protein>
    <submittedName>
        <fullName evidence="5">Helix-turn-helix domain-containing protein</fullName>
    </submittedName>
</protein>
<dbReference type="AlphaFoldDB" id="A0A7X0RIC0"/>
<proteinExistence type="inferred from homology"/>
<dbReference type="PANTHER" id="PTHR33744:SF15">
    <property type="entry name" value="CARBOHYDRATE DIACID REGULATOR"/>
    <property type="match status" value="1"/>
</dbReference>
<sequence length="554" mass="59649">MNADTPSYELGALLSDLEAPRVLVDAGHVTRLLTGVIVWAPGDYLPDDPARIIVCTGLGGDADQLGPVLALTAARVIILTGDEIHFSAPNGVDAQPHTLISTASSAGHVAAVVGRLTQTMDESVSRRLASLQRTLSQALTDPVPIPALLNRLKRVTNATSAVIDQRGAILHSTGPVPRALLFERISSTPADTQSLSIDGWRGVATRIADLTFDDQHSGWLVLTSRRPDFPDTYSTSAAHVAASLIEASQRMSVVAREQERAIRASVLEQALALRHERRDNELTARIAGFGITFEAEVRVAVAILSRSPRADQRQQARESLLNDLLRLMTAAGHPALLTTRGNGVTMLIQCSSSTLQRVLAAHQDDLPPLHVGIGRPLTRSEGVEGVADSFHDAQLAARTIRRVAVSQRVMAYEDFDFATRLFADVGLDRMVEWAKDFLSPLAERETLMSGLRAYFELDQNINLAAESLSIHHNSLRYRLAKVEELLTINLKQPAAISSIFLALTAIDLTRQPRTIRPRTDAPASDIGDVAASAAGTQMGTDHPSGPGAVIPSES</sequence>
<dbReference type="PANTHER" id="PTHR33744">
    <property type="entry name" value="CARBOHYDRATE DIACID REGULATOR"/>
    <property type="match status" value="1"/>
</dbReference>
<dbReference type="EMBL" id="JACKXE010000001">
    <property type="protein sequence ID" value="MBB6627589.1"/>
    <property type="molecule type" value="Genomic_DNA"/>
</dbReference>
<dbReference type="Proteomes" id="UP000523955">
    <property type="component" value="Unassembled WGS sequence"/>
</dbReference>
<comment type="caution">
    <text evidence="5">The sequence shown here is derived from an EMBL/GenBank/DDBJ whole genome shotgun (WGS) entry which is preliminary data.</text>
</comment>
<evidence type="ECO:0000256" key="2">
    <source>
        <dbReference type="SAM" id="MobiDB-lite"/>
    </source>
</evidence>
<evidence type="ECO:0000256" key="1">
    <source>
        <dbReference type="ARBA" id="ARBA00006754"/>
    </source>
</evidence>
<dbReference type="InterPro" id="IPR025736">
    <property type="entry name" value="PucR_C-HTH_dom"/>
</dbReference>
<evidence type="ECO:0000259" key="3">
    <source>
        <dbReference type="Pfam" id="PF13556"/>
    </source>
</evidence>